<dbReference type="GO" id="GO:0009252">
    <property type="term" value="P:peptidoglycan biosynthetic process"/>
    <property type="evidence" value="ECO:0007669"/>
    <property type="project" value="UniProtKB-UniRule"/>
</dbReference>
<evidence type="ECO:0000313" key="29">
    <source>
        <dbReference type="Proteomes" id="UP000236642"/>
    </source>
</evidence>
<dbReference type="FunFam" id="3.30.470.20:FF:000008">
    <property type="entry name" value="D-alanine--D-alanine ligase"/>
    <property type="match status" value="1"/>
</dbReference>
<accession>A0A2H5Y706</accession>
<comment type="catalytic activity">
    <reaction evidence="17 22">
        <text>2 D-alanine + ATP = D-alanyl-D-alanine + ADP + phosphate + H(+)</text>
        <dbReference type="Rhea" id="RHEA:11224"/>
        <dbReference type="ChEBI" id="CHEBI:15378"/>
        <dbReference type="ChEBI" id="CHEBI:30616"/>
        <dbReference type="ChEBI" id="CHEBI:43474"/>
        <dbReference type="ChEBI" id="CHEBI:57416"/>
        <dbReference type="ChEBI" id="CHEBI:57822"/>
        <dbReference type="ChEBI" id="CHEBI:456216"/>
        <dbReference type="EC" id="6.3.2.4"/>
    </reaction>
</comment>
<evidence type="ECO:0000256" key="20">
    <source>
        <dbReference type="ARBA" id="ARBA00076288"/>
    </source>
</evidence>
<evidence type="ECO:0000256" key="4">
    <source>
        <dbReference type="ARBA" id="ARBA00004752"/>
    </source>
</evidence>
<feature type="active site" evidence="23">
    <location>
        <position position="200"/>
    </location>
</feature>
<evidence type="ECO:0000256" key="13">
    <source>
        <dbReference type="ARBA" id="ARBA00022960"/>
    </source>
</evidence>
<dbReference type="InterPro" id="IPR005905">
    <property type="entry name" value="D_ala_D_ala"/>
</dbReference>
<evidence type="ECO:0000256" key="18">
    <source>
        <dbReference type="ARBA" id="ARBA00060592"/>
    </source>
</evidence>
<dbReference type="FunFam" id="3.30.1490.20:FF:000007">
    <property type="entry name" value="D-alanine--D-alanine ligase"/>
    <property type="match status" value="1"/>
</dbReference>
<comment type="subcellular location">
    <subcellularLocation>
        <location evidence="3 22">Cytoplasm</location>
    </subcellularLocation>
</comment>
<comment type="pathway">
    <text evidence="18">Glycan biosynthesis.</text>
</comment>
<dbReference type="Gene3D" id="3.30.1490.20">
    <property type="entry name" value="ATP-grasp fold, A domain"/>
    <property type="match status" value="1"/>
</dbReference>
<keyword evidence="15 25" id="KW-0464">Manganese</keyword>
<keyword evidence="14 22" id="KW-0573">Peptidoglycan synthesis</keyword>
<evidence type="ECO:0000256" key="6">
    <source>
        <dbReference type="ARBA" id="ARBA00012216"/>
    </source>
</evidence>
<dbReference type="Gene3D" id="3.40.50.20">
    <property type="match status" value="1"/>
</dbReference>
<evidence type="ECO:0000256" key="2">
    <source>
        <dbReference type="ARBA" id="ARBA00003921"/>
    </source>
</evidence>
<feature type="binding site" evidence="25">
    <location>
        <position position="325"/>
    </location>
    <ligand>
        <name>Mg(2+)</name>
        <dbReference type="ChEBI" id="CHEBI:18420"/>
        <label>1</label>
    </ligand>
</feature>
<evidence type="ECO:0000256" key="19">
    <source>
        <dbReference type="ARBA" id="ARBA00068427"/>
    </source>
</evidence>
<gene>
    <name evidence="22 28" type="primary">ddl</name>
    <name evidence="28" type="ORF">HRbin22_01466</name>
</gene>
<evidence type="ECO:0000256" key="11">
    <source>
        <dbReference type="ARBA" id="ARBA00022840"/>
    </source>
</evidence>
<comment type="cofactor">
    <cofactor evidence="1">
        <name>Mn(2+)</name>
        <dbReference type="ChEBI" id="CHEBI:29035"/>
    </cofactor>
</comment>
<comment type="cofactor">
    <cofactor evidence="25">
        <name>Mg(2+)</name>
        <dbReference type="ChEBI" id="CHEBI:18420"/>
    </cofactor>
    <cofactor evidence="25">
        <name>Mn(2+)</name>
        <dbReference type="ChEBI" id="CHEBI:29035"/>
    </cofactor>
    <text evidence="25">Binds 2 magnesium or manganese ions per subunit.</text>
</comment>
<dbReference type="InterPro" id="IPR000291">
    <property type="entry name" value="D-Ala_lig_Van_CS"/>
</dbReference>
<dbReference type="SUPFAM" id="SSF56059">
    <property type="entry name" value="Glutathione synthetase ATP-binding domain-like"/>
    <property type="match status" value="1"/>
</dbReference>
<dbReference type="AlphaFoldDB" id="A0A2H5Y706"/>
<dbReference type="GO" id="GO:0046872">
    <property type="term" value="F:metal ion binding"/>
    <property type="evidence" value="ECO:0007669"/>
    <property type="project" value="UniProtKB-KW"/>
</dbReference>
<evidence type="ECO:0000313" key="28">
    <source>
        <dbReference type="EMBL" id="GBD09217.1"/>
    </source>
</evidence>
<feature type="binding site" evidence="25">
    <location>
        <position position="327"/>
    </location>
    <ligand>
        <name>Mg(2+)</name>
        <dbReference type="ChEBI" id="CHEBI:18420"/>
        <label>2</label>
    </ligand>
</feature>
<comment type="pathway">
    <text evidence="4 22">Cell wall biogenesis; peptidoglycan biosynthesis.</text>
</comment>
<feature type="domain" description="ATP-grasp" evidence="27">
    <location>
        <begin position="151"/>
        <end position="358"/>
    </location>
</feature>
<dbReference type="NCBIfam" id="NF002528">
    <property type="entry name" value="PRK01966.1-4"/>
    <property type="match status" value="1"/>
</dbReference>
<dbReference type="InterPro" id="IPR011095">
    <property type="entry name" value="Dala_Dala_lig_C"/>
</dbReference>
<dbReference type="InterPro" id="IPR011761">
    <property type="entry name" value="ATP-grasp"/>
</dbReference>
<feature type="binding site" evidence="24">
    <location>
        <begin position="200"/>
        <end position="201"/>
    </location>
    <ligand>
        <name>ATP</name>
        <dbReference type="ChEBI" id="CHEBI:30616"/>
    </ligand>
</feature>
<keyword evidence="12 25" id="KW-0460">Magnesium</keyword>
<evidence type="ECO:0000256" key="14">
    <source>
        <dbReference type="ARBA" id="ARBA00022984"/>
    </source>
</evidence>
<evidence type="ECO:0000256" key="21">
    <source>
        <dbReference type="ARBA" id="ARBA00077154"/>
    </source>
</evidence>
<dbReference type="PROSITE" id="PS00844">
    <property type="entry name" value="DALA_DALA_LIGASE_2"/>
    <property type="match status" value="1"/>
</dbReference>
<dbReference type="PANTHER" id="PTHR23132:SF25">
    <property type="entry name" value="D-ALANINE--D-ALANINE LIGASE A"/>
    <property type="match status" value="1"/>
</dbReference>
<evidence type="ECO:0000256" key="25">
    <source>
        <dbReference type="PIRSR" id="PIRSR039102-3"/>
    </source>
</evidence>
<keyword evidence="8 22" id="KW-0436">Ligase</keyword>
<evidence type="ECO:0000256" key="22">
    <source>
        <dbReference type="HAMAP-Rule" id="MF_00047"/>
    </source>
</evidence>
<dbReference type="Pfam" id="PF01820">
    <property type="entry name" value="Dala_Dala_lig_N"/>
    <property type="match status" value="1"/>
</dbReference>
<proteinExistence type="inferred from homology"/>
<dbReference type="PROSITE" id="PS00843">
    <property type="entry name" value="DALA_DALA_LIGASE_1"/>
    <property type="match status" value="1"/>
</dbReference>
<dbReference type="GO" id="GO:0008716">
    <property type="term" value="F:D-alanine-D-alanine ligase activity"/>
    <property type="evidence" value="ECO:0007669"/>
    <property type="project" value="UniProtKB-UniRule"/>
</dbReference>
<keyword evidence="16 22" id="KW-0961">Cell wall biogenesis/degradation</keyword>
<dbReference type="Gene3D" id="3.30.470.20">
    <property type="entry name" value="ATP-grasp fold, B domain"/>
    <property type="match status" value="1"/>
</dbReference>
<dbReference type="HAMAP" id="MF_00047">
    <property type="entry name" value="Dala_Dala_lig"/>
    <property type="match status" value="1"/>
</dbReference>
<feature type="active site" evidence="23">
    <location>
        <position position="17"/>
    </location>
</feature>
<dbReference type="NCBIfam" id="NF002378">
    <property type="entry name" value="PRK01372.1"/>
    <property type="match status" value="1"/>
</dbReference>
<dbReference type="EC" id="6.3.2.4" evidence="6 22"/>
<dbReference type="InterPro" id="IPR016185">
    <property type="entry name" value="PreATP-grasp_dom_sf"/>
</dbReference>
<dbReference type="UniPathway" id="UPA00219"/>
<dbReference type="InterPro" id="IPR013815">
    <property type="entry name" value="ATP_grasp_subdomain_1"/>
</dbReference>
<keyword evidence="9 25" id="KW-0479">Metal-binding</keyword>
<keyword evidence="7 22" id="KW-0963">Cytoplasm</keyword>
<dbReference type="GO" id="GO:0005829">
    <property type="term" value="C:cytosol"/>
    <property type="evidence" value="ECO:0007669"/>
    <property type="project" value="TreeGrafter"/>
</dbReference>
<feature type="binding site" evidence="24">
    <location>
        <begin position="324"/>
        <end position="325"/>
    </location>
    <ligand>
        <name>ATP</name>
        <dbReference type="ChEBI" id="CHEBI:30616"/>
    </ligand>
</feature>
<comment type="caution">
    <text evidence="28">The sequence shown here is derived from an EMBL/GenBank/DDBJ whole genome shotgun (WGS) entry which is preliminary data.</text>
</comment>
<dbReference type="PIRSF" id="PIRSF039102">
    <property type="entry name" value="Ddl/VanB"/>
    <property type="match status" value="1"/>
</dbReference>
<evidence type="ECO:0000256" key="1">
    <source>
        <dbReference type="ARBA" id="ARBA00001936"/>
    </source>
</evidence>
<evidence type="ECO:0000256" key="9">
    <source>
        <dbReference type="ARBA" id="ARBA00022723"/>
    </source>
</evidence>
<evidence type="ECO:0000256" key="7">
    <source>
        <dbReference type="ARBA" id="ARBA00022490"/>
    </source>
</evidence>
<comment type="similarity">
    <text evidence="5 22">Belongs to the D-alanine--D-alanine ligase family.</text>
</comment>
<evidence type="ECO:0000256" key="12">
    <source>
        <dbReference type="ARBA" id="ARBA00022842"/>
    </source>
</evidence>
<name>A0A2H5Y706_9CHLR</name>
<feature type="binding site" evidence="24">
    <location>
        <begin position="230"/>
        <end position="238"/>
    </location>
    <ligand>
        <name>ATP</name>
        <dbReference type="ChEBI" id="CHEBI:30616"/>
    </ligand>
</feature>
<feature type="binding site" evidence="24">
    <location>
        <begin position="192"/>
        <end position="194"/>
    </location>
    <ligand>
        <name>ATP</name>
        <dbReference type="ChEBI" id="CHEBI:30616"/>
    </ligand>
</feature>
<evidence type="ECO:0000256" key="3">
    <source>
        <dbReference type="ARBA" id="ARBA00004496"/>
    </source>
</evidence>
<dbReference type="EMBL" id="BEHY01000031">
    <property type="protein sequence ID" value="GBD09217.1"/>
    <property type="molecule type" value="Genomic_DNA"/>
</dbReference>
<reference evidence="29" key="1">
    <citation type="submission" date="2017-09" db="EMBL/GenBank/DDBJ databases">
        <title>Metaegenomics of thermophilic ammonia-oxidizing enrichment culture.</title>
        <authorList>
            <person name="Kato S."/>
            <person name="Suzuki K."/>
        </authorList>
    </citation>
    <scope>NUCLEOTIDE SEQUENCE [LARGE SCALE GENOMIC DNA]</scope>
</reference>
<evidence type="ECO:0000256" key="24">
    <source>
        <dbReference type="PIRSR" id="PIRSR039102-2"/>
    </source>
</evidence>
<keyword evidence="13 22" id="KW-0133">Cell shape</keyword>
<evidence type="ECO:0000259" key="27">
    <source>
        <dbReference type="PROSITE" id="PS50975"/>
    </source>
</evidence>
<keyword evidence="10 24" id="KW-0547">Nucleotide-binding</keyword>
<dbReference type="PANTHER" id="PTHR23132">
    <property type="entry name" value="D-ALANINE--D-ALANINE LIGASE"/>
    <property type="match status" value="1"/>
</dbReference>
<comment type="function">
    <text evidence="2 22">Cell wall formation.</text>
</comment>
<organism evidence="28 29">
    <name type="scientific">Candidatus Thermoflexus japonica</name>
    <dbReference type="NCBI Taxonomy" id="2035417"/>
    <lineage>
        <taxon>Bacteria</taxon>
        <taxon>Bacillati</taxon>
        <taxon>Chloroflexota</taxon>
        <taxon>Thermoflexia</taxon>
        <taxon>Thermoflexales</taxon>
        <taxon>Thermoflexaceae</taxon>
        <taxon>Thermoflexus</taxon>
    </lineage>
</organism>
<feature type="binding site" evidence="25">
    <location>
        <position position="311"/>
    </location>
    <ligand>
        <name>Mg(2+)</name>
        <dbReference type="ChEBI" id="CHEBI:18420"/>
        <label>1</label>
    </ligand>
</feature>
<evidence type="ECO:0000256" key="23">
    <source>
        <dbReference type="PIRSR" id="PIRSR039102-1"/>
    </source>
</evidence>
<feature type="active site" evidence="23">
    <location>
        <position position="336"/>
    </location>
</feature>
<evidence type="ECO:0000256" key="26">
    <source>
        <dbReference type="PROSITE-ProRule" id="PRU00409"/>
    </source>
</evidence>
<evidence type="ECO:0000256" key="5">
    <source>
        <dbReference type="ARBA" id="ARBA00010871"/>
    </source>
</evidence>
<evidence type="ECO:0000256" key="8">
    <source>
        <dbReference type="ARBA" id="ARBA00022598"/>
    </source>
</evidence>
<sequence>MKRRIRVGVLFGGKSGEHEVSLLSAQSVIRALDRTKYEVIPIGITREGRWLTRGDPMKALTGGAVTMADLLGAPSVVEPESTASLAVPQRRELIPGVQADGIPEVDVIFPVLHGPFGEDGTIQGLLELADIPYVGAGVLASAVGMDKAVMKDVFRAHGLPVARYIVIFRREWERDPEGVMDRIEREIGFPCFVKPANLGSSVGVSKVKRREELPAALAEAARYGRKMLAERAIPAAREIEVSVLGNEEPIASVPGEVIPAGEFYDYAAKYLDDRTRLVIPAPLDEALAERIRSLALEAFRAIDACGMARVDFLLSRETGELVVNEINTIPGFTAVSMYPRLWEASGLSYPALLDRLIELALERYRDRQRDAIAYEGLTWLSSIRADGAPQEDDREPSAR</sequence>
<evidence type="ECO:0000256" key="16">
    <source>
        <dbReference type="ARBA" id="ARBA00023316"/>
    </source>
</evidence>
<evidence type="ECO:0000256" key="17">
    <source>
        <dbReference type="ARBA" id="ARBA00047614"/>
    </source>
</evidence>
<dbReference type="GO" id="GO:0008360">
    <property type="term" value="P:regulation of cell shape"/>
    <property type="evidence" value="ECO:0007669"/>
    <property type="project" value="UniProtKB-KW"/>
</dbReference>
<dbReference type="Proteomes" id="UP000236642">
    <property type="component" value="Unassembled WGS sequence"/>
</dbReference>
<dbReference type="PROSITE" id="PS50975">
    <property type="entry name" value="ATP_GRASP"/>
    <property type="match status" value="1"/>
</dbReference>
<dbReference type="GO" id="GO:0071555">
    <property type="term" value="P:cell wall organization"/>
    <property type="evidence" value="ECO:0007669"/>
    <property type="project" value="UniProtKB-KW"/>
</dbReference>
<dbReference type="Pfam" id="PF07478">
    <property type="entry name" value="Dala_Dala_lig_C"/>
    <property type="match status" value="1"/>
</dbReference>
<feature type="binding site" evidence="25">
    <location>
        <position position="325"/>
    </location>
    <ligand>
        <name>Mg(2+)</name>
        <dbReference type="ChEBI" id="CHEBI:18420"/>
        <label>2</label>
    </ligand>
</feature>
<feature type="binding site" evidence="24">
    <location>
        <position position="147"/>
    </location>
    <ligand>
        <name>ATP</name>
        <dbReference type="ChEBI" id="CHEBI:30616"/>
    </ligand>
</feature>
<dbReference type="SUPFAM" id="SSF52440">
    <property type="entry name" value="PreATP-grasp domain"/>
    <property type="match status" value="1"/>
</dbReference>
<dbReference type="InterPro" id="IPR011127">
    <property type="entry name" value="Dala_Dala_lig_N"/>
</dbReference>
<evidence type="ECO:0000256" key="10">
    <source>
        <dbReference type="ARBA" id="ARBA00022741"/>
    </source>
</evidence>
<evidence type="ECO:0000256" key="15">
    <source>
        <dbReference type="ARBA" id="ARBA00023211"/>
    </source>
</evidence>
<dbReference type="NCBIfam" id="TIGR01205">
    <property type="entry name" value="D_ala_D_alaTIGR"/>
    <property type="match status" value="1"/>
</dbReference>
<keyword evidence="11 26" id="KW-0067">ATP-binding</keyword>
<protein>
    <recommendedName>
        <fullName evidence="19 22">D-alanine--D-alanine ligase</fullName>
        <ecNumber evidence="6 22">6.3.2.4</ecNumber>
    </recommendedName>
    <alternativeName>
        <fullName evidence="21 22">D-Ala-D-Ala ligase</fullName>
    </alternativeName>
    <alternativeName>
        <fullName evidence="20 22">D-alanylalanine synthetase</fullName>
    </alternativeName>
</protein>
<dbReference type="GO" id="GO:0005524">
    <property type="term" value="F:ATP binding"/>
    <property type="evidence" value="ECO:0007669"/>
    <property type="project" value="UniProtKB-UniRule"/>
</dbReference>